<dbReference type="Proteomes" id="UP001432027">
    <property type="component" value="Unassembled WGS sequence"/>
</dbReference>
<proteinExistence type="predicted"/>
<keyword evidence="3" id="KW-1185">Reference proteome</keyword>
<name>A0AAV5TQT5_9BILA</name>
<feature type="non-terminal residue" evidence="2">
    <location>
        <position position="1"/>
    </location>
</feature>
<organism evidence="2 3">
    <name type="scientific">Pristionchus entomophagus</name>
    <dbReference type="NCBI Taxonomy" id="358040"/>
    <lineage>
        <taxon>Eukaryota</taxon>
        <taxon>Metazoa</taxon>
        <taxon>Ecdysozoa</taxon>
        <taxon>Nematoda</taxon>
        <taxon>Chromadorea</taxon>
        <taxon>Rhabditida</taxon>
        <taxon>Rhabditina</taxon>
        <taxon>Diplogasteromorpha</taxon>
        <taxon>Diplogasteroidea</taxon>
        <taxon>Neodiplogasteridae</taxon>
        <taxon>Pristionchus</taxon>
    </lineage>
</organism>
<feature type="region of interest" description="Disordered" evidence="1">
    <location>
        <begin position="60"/>
        <end position="83"/>
    </location>
</feature>
<evidence type="ECO:0000256" key="1">
    <source>
        <dbReference type="SAM" id="MobiDB-lite"/>
    </source>
</evidence>
<accession>A0AAV5TQT5</accession>
<dbReference type="AlphaFoldDB" id="A0AAV5TQT5"/>
<reference evidence="2" key="1">
    <citation type="submission" date="2023-10" db="EMBL/GenBank/DDBJ databases">
        <title>Genome assembly of Pristionchus species.</title>
        <authorList>
            <person name="Yoshida K."/>
            <person name="Sommer R.J."/>
        </authorList>
    </citation>
    <scope>NUCLEOTIDE SEQUENCE</scope>
    <source>
        <strain evidence="2">RS0144</strain>
    </source>
</reference>
<comment type="caution">
    <text evidence="2">The sequence shown here is derived from an EMBL/GenBank/DDBJ whole genome shotgun (WGS) entry which is preliminary data.</text>
</comment>
<evidence type="ECO:0000313" key="3">
    <source>
        <dbReference type="Proteomes" id="UP001432027"/>
    </source>
</evidence>
<gene>
    <name evidence="2" type="ORF">PENTCL1PPCAC_18856</name>
</gene>
<evidence type="ECO:0000313" key="2">
    <source>
        <dbReference type="EMBL" id="GMS96681.1"/>
    </source>
</evidence>
<protein>
    <submittedName>
        <fullName evidence="2">Uncharacterized protein</fullName>
    </submittedName>
</protein>
<dbReference type="EMBL" id="BTSX01000004">
    <property type="protein sequence ID" value="GMS96681.1"/>
    <property type="molecule type" value="Genomic_DNA"/>
</dbReference>
<sequence length="83" mass="9492">AKQRSMLNEQNILNNMKSKDYCPHCLNQPKLECYKKLREMRRGASQLCVVSDFHPRLSSTIIHNSQPSTTTHSNSNSLMPTTT</sequence>